<gene>
    <name evidence="2" type="ORF">BCV72DRAFT_15210</name>
</gene>
<name>A0A1X0RES5_RHIZD</name>
<accession>A0A1X0RES5</accession>
<dbReference type="VEuPathDB" id="FungiDB:BCV72DRAFT_15210"/>
<dbReference type="Proteomes" id="UP000242414">
    <property type="component" value="Unassembled WGS sequence"/>
</dbReference>
<protein>
    <submittedName>
        <fullName evidence="2">Uncharacterized protein</fullName>
    </submittedName>
</protein>
<keyword evidence="1" id="KW-0732">Signal</keyword>
<dbReference type="AlphaFoldDB" id="A0A1X0RES5"/>
<dbReference type="EMBL" id="KV921864">
    <property type="protein sequence ID" value="ORE10555.1"/>
    <property type="molecule type" value="Genomic_DNA"/>
</dbReference>
<dbReference type="OrthoDB" id="10289897at2759"/>
<reference evidence="2" key="1">
    <citation type="journal article" date="2016" name="Proc. Natl. Acad. Sci. U.S.A.">
        <title>Lipid metabolic changes in an early divergent fungus govern the establishment of a mutualistic symbiosis with endobacteria.</title>
        <authorList>
            <person name="Lastovetsky O.A."/>
            <person name="Gaspar M.L."/>
            <person name="Mondo S.J."/>
            <person name="LaButti K.M."/>
            <person name="Sandor L."/>
            <person name="Grigoriev I.V."/>
            <person name="Henry S.A."/>
            <person name="Pawlowska T.E."/>
        </authorList>
    </citation>
    <scope>NUCLEOTIDE SEQUENCE [LARGE SCALE GENOMIC DNA]</scope>
    <source>
        <strain evidence="2">ATCC 52814</strain>
    </source>
</reference>
<proteinExistence type="predicted"/>
<feature type="chain" id="PRO_5013321219" evidence="1">
    <location>
        <begin position="21"/>
        <end position="91"/>
    </location>
</feature>
<feature type="signal peptide" evidence="1">
    <location>
        <begin position="1"/>
        <end position="20"/>
    </location>
</feature>
<evidence type="ECO:0000256" key="1">
    <source>
        <dbReference type="SAM" id="SignalP"/>
    </source>
</evidence>
<organism evidence="2">
    <name type="scientific">Rhizopus microsporus var. microsporus</name>
    <dbReference type="NCBI Taxonomy" id="86635"/>
    <lineage>
        <taxon>Eukaryota</taxon>
        <taxon>Fungi</taxon>
        <taxon>Fungi incertae sedis</taxon>
        <taxon>Mucoromycota</taxon>
        <taxon>Mucoromycotina</taxon>
        <taxon>Mucoromycetes</taxon>
        <taxon>Mucorales</taxon>
        <taxon>Mucorineae</taxon>
        <taxon>Rhizopodaceae</taxon>
        <taxon>Rhizopus</taxon>
    </lineage>
</organism>
<evidence type="ECO:0000313" key="2">
    <source>
        <dbReference type="EMBL" id="ORE10555.1"/>
    </source>
</evidence>
<sequence length="91" mass="10594">MYKIVFKLLILSYLVALVYASCGITFESDDGHHKCYGKSTEDCKRVAHHVKDKKMCKSYEQHSARGFRAKDCHDSKELKHICQEHGCEYEH</sequence>